<dbReference type="SUPFAM" id="SSF110296">
    <property type="entry name" value="Oligoxyloglucan reducing end-specific cellobiohydrolase"/>
    <property type="match status" value="2"/>
</dbReference>
<dbReference type="Proteomes" id="UP000186026">
    <property type="component" value="Unassembled WGS sequence"/>
</dbReference>
<dbReference type="CDD" id="cd15482">
    <property type="entry name" value="Sialidase_non-viral"/>
    <property type="match status" value="1"/>
</dbReference>
<proteinExistence type="predicted"/>
<dbReference type="InterPro" id="IPR050310">
    <property type="entry name" value="VPS10-sortilin"/>
</dbReference>
<sequence>MALKKTEACKTLLIFISSKRNFFQSSLNEWIYDFLRFVRPRFLYIVKRNSNRTMYKPLRQISMLAAVFLLEAGILSSQAQQIKPTSSKEMQEAFAKHQEMFQNSSFKNYPIRNIGPTNMSGRVTDIEVSSDYKTYYIAAASGGVWKTEDNGQSFTPIFDHQGTLGMGDMAIAPSNDNIIWVGTGENNSSRSTYAGNGVYKSTDAGKTWEFVGFPHSQHIGQIQIHPTNPDIVWVGAMGSLYSKNDERGLYKTIDGGKTWKRTLFVDNNTGVIDIKVQPGNPNVLLAATWERLRMAYDFIGNGKGSAIWRSEDGGDTWTKAMEGFPQDEFVGRIGFDFSLSSPTTVYALHDYQKSEPRERRGAGNQGDNLTTDSFKSMTAEAVLQIEDDKLNRFLRSNRFASKYDAASVKKLIERKKITPIDIANYNSDGRDANADIINSTVVGAEVYRSDDAGKSWKKVNEPGLDRVYNSYGYYFGEVRTSTSNPDELFILGVPLMVSRDGGKTFANTDSVGNVHSDHQSMWINPKDSKHILLGTDGGLYVSYGNGERWTHLNDQLTISQFYSIMVDEATPYNVYGGMQDNGVWYGKSTNRPSERWNSLFGGDGMVVAVDTRSNDIVYTGSQFGNYYRINTTTGERKYVTPGHDIGNKPNRWNWRTPATLSKHNQDIFYMGSQYVYRSLDRGDTWETISPDLTKGPREGNVPFATLTVVEESPLEFGTLYAGSDDGNIWNTRNHGKAWIDISKGLPQNRWISSITPSQHVEGLVYVTLTGYRNDEFTPHVYKSTNYGTTWTPIAGNLPTEAMNVIREDHLHPDLLYIGSDHGLYITMDGGKNYELIQGNIPNVSIYDMVIQKKENDLVIGSHGRSVFIMDLNPIYEMMKNKGAEISILNAPDTQLFQRRGAPSMDAMFYTSNSGEVQVTIKNSKGEAVKSWTENFPKGFNQVSWDLRPESGNPSRGKFSIELSKNGQTSTKEFEIK</sequence>
<reference evidence="5" key="1">
    <citation type="submission" date="2017-01" db="EMBL/GenBank/DDBJ databases">
        <authorList>
            <person name="Varghese N."/>
            <person name="Submissions S."/>
        </authorList>
    </citation>
    <scope>NUCLEOTIDE SEQUENCE [LARGE SCALE GENOMIC DNA]</scope>
    <source>
        <strain evidence="5">DSM 46698</strain>
    </source>
</reference>
<feature type="domain" description="Sortilin N-terminal" evidence="3">
    <location>
        <begin position="198"/>
        <end position="351"/>
    </location>
</feature>
<dbReference type="STRING" id="529505.SAMN05421761_105226"/>
<evidence type="ECO:0000259" key="3">
    <source>
        <dbReference type="Pfam" id="PF15902"/>
    </source>
</evidence>
<dbReference type="InterPro" id="IPR031778">
    <property type="entry name" value="Sortilin_N"/>
</dbReference>
<evidence type="ECO:0000256" key="2">
    <source>
        <dbReference type="SAM" id="MobiDB-lite"/>
    </source>
</evidence>
<dbReference type="EMBL" id="FTOP01000005">
    <property type="protein sequence ID" value="SIS82834.1"/>
    <property type="molecule type" value="Genomic_DNA"/>
</dbReference>
<keyword evidence="5" id="KW-1185">Reference proteome</keyword>
<protein>
    <submittedName>
        <fullName evidence="4">Sortilin, neurotensin receptor 3</fullName>
    </submittedName>
</protein>
<dbReference type="Pfam" id="PF15902">
    <property type="entry name" value="Sortilin-Vps10"/>
    <property type="match status" value="1"/>
</dbReference>
<feature type="region of interest" description="Disordered" evidence="2">
    <location>
        <begin position="947"/>
        <end position="976"/>
    </location>
</feature>
<feature type="region of interest" description="Disordered" evidence="2">
    <location>
        <begin position="352"/>
        <end position="371"/>
    </location>
</feature>
<evidence type="ECO:0000256" key="1">
    <source>
        <dbReference type="ARBA" id="ARBA00022737"/>
    </source>
</evidence>
<accession>A0A1N7M9R4</accession>
<dbReference type="PANTHER" id="PTHR12106:SF27">
    <property type="entry name" value="SORTILIN-RELATED RECEPTOR"/>
    <property type="match status" value="1"/>
</dbReference>
<dbReference type="InterPro" id="IPR015943">
    <property type="entry name" value="WD40/YVTN_repeat-like_dom_sf"/>
</dbReference>
<organism evidence="4 5">
    <name type="scientific">Belliella pelovolcani</name>
    <dbReference type="NCBI Taxonomy" id="529505"/>
    <lineage>
        <taxon>Bacteria</taxon>
        <taxon>Pseudomonadati</taxon>
        <taxon>Bacteroidota</taxon>
        <taxon>Cytophagia</taxon>
        <taxon>Cytophagales</taxon>
        <taxon>Cyclobacteriaceae</taxon>
        <taxon>Belliella</taxon>
    </lineage>
</organism>
<name>A0A1N7M9R4_9BACT</name>
<feature type="compositionally biased region" description="Basic and acidic residues" evidence="2">
    <location>
        <begin position="352"/>
        <end position="361"/>
    </location>
</feature>
<evidence type="ECO:0000313" key="4">
    <source>
        <dbReference type="EMBL" id="SIS82834.1"/>
    </source>
</evidence>
<evidence type="ECO:0000313" key="5">
    <source>
        <dbReference type="Proteomes" id="UP000186026"/>
    </source>
</evidence>
<dbReference type="AlphaFoldDB" id="A0A1N7M9R4"/>
<dbReference type="Gene3D" id="2.130.10.10">
    <property type="entry name" value="YVTN repeat-like/Quinoprotein amine dehydrogenase"/>
    <property type="match status" value="4"/>
</dbReference>
<keyword evidence="4" id="KW-0675">Receptor</keyword>
<dbReference type="Gene3D" id="2.60.40.4070">
    <property type="match status" value="1"/>
</dbReference>
<keyword evidence="1" id="KW-0677">Repeat</keyword>
<dbReference type="PANTHER" id="PTHR12106">
    <property type="entry name" value="SORTILIN RELATED"/>
    <property type="match status" value="1"/>
</dbReference>
<gene>
    <name evidence="4" type="ORF">SAMN05421761_105226</name>
</gene>